<dbReference type="InterPro" id="IPR050190">
    <property type="entry name" value="UPF0213_domain"/>
</dbReference>
<dbReference type="Proteomes" id="UP000176800">
    <property type="component" value="Unassembled WGS sequence"/>
</dbReference>
<evidence type="ECO:0000259" key="2">
    <source>
        <dbReference type="PROSITE" id="PS50164"/>
    </source>
</evidence>
<dbReference type="SUPFAM" id="SSF82771">
    <property type="entry name" value="GIY-YIG endonuclease"/>
    <property type="match status" value="1"/>
</dbReference>
<accession>A0A1G2U4P8</accession>
<gene>
    <name evidence="3" type="ORF">A3B14_03870</name>
</gene>
<proteinExistence type="inferred from homology"/>
<evidence type="ECO:0000256" key="1">
    <source>
        <dbReference type="ARBA" id="ARBA00007435"/>
    </source>
</evidence>
<dbReference type="EMBL" id="MHWE01000013">
    <property type="protein sequence ID" value="OHB03802.1"/>
    <property type="molecule type" value="Genomic_DNA"/>
</dbReference>
<feature type="domain" description="GIY-YIG" evidence="2">
    <location>
        <begin position="1"/>
        <end position="81"/>
    </location>
</feature>
<reference evidence="3 4" key="1">
    <citation type="journal article" date="2016" name="Nat. Commun.">
        <title>Thousands of microbial genomes shed light on interconnected biogeochemical processes in an aquifer system.</title>
        <authorList>
            <person name="Anantharaman K."/>
            <person name="Brown C.T."/>
            <person name="Hug L.A."/>
            <person name="Sharon I."/>
            <person name="Castelle C.J."/>
            <person name="Probst A.J."/>
            <person name="Thomas B.C."/>
            <person name="Singh A."/>
            <person name="Wilkins M.J."/>
            <person name="Karaoz U."/>
            <person name="Brodie E.L."/>
            <person name="Williams K.H."/>
            <person name="Hubbard S.S."/>
            <person name="Banfield J.F."/>
        </authorList>
    </citation>
    <scope>NUCLEOTIDE SEQUENCE [LARGE SCALE GENOMIC DNA]</scope>
</reference>
<dbReference type="Gene3D" id="3.40.1440.10">
    <property type="entry name" value="GIY-YIG endonuclease"/>
    <property type="match status" value="1"/>
</dbReference>
<dbReference type="InterPro" id="IPR000305">
    <property type="entry name" value="GIY-YIG_endonuc"/>
</dbReference>
<dbReference type="PANTHER" id="PTHR34477:SF1">
    <property type="entry name" value="UPF0213 PROTEIN YHBQ"/>
    <property type="match status" value="1"/>
</dbReference>
<dbReference type="PROSITE" id="PS50164">
    <property type="entry name" value="GIY_YIG"/>
    <property type="match status" value="1"/>
</dbReference>
<evidence type="ECO:0000313" key="4">
    <source>
        <dbReference type="Proteomes" id="UP000176800"/>
    </source>
</evidence>
<comment type="similarity">
    <text evidence="1">Belongs to the UPF0213 family.</text>
</comment>
<sequence>MYYTYVLKNHKNERLYTDSTDNLERRMEEHNSGRGGKYTKDNHPFELIYYEAYISYDLARKSERFYKSGIGREVLKKKFGNNL</sequence>
<organism evidence="3 4">
    <name type="scientific">Candidatus Zambryskibacteria bacterium RIFCSPLOWO2_01_FULL_45_21</name>
    <dbReference type="NCBI Taxonomy" id="1802761"/>
    <lineage>
        <taxon>Bacteria</taxon>
        <taxon>Candidatus Zambryskiibacteriota</taxon>
    </lineage>
</organism>
<dbReference type="AlphaFoldDB" id="A0A1G2U4P8"/>
<dbReference type="PANTHER" id="PTHR34477">
    <property type="entry name" value="UPF0213 PROTEIN YHBQ"/>
    <property type="match status" value="1"/>
</dbReference>
<comment type="caution">
    <text evidence="3">The sequence shown here is derived from an EMBL/GenBank/DDBJ whole genome shotgun (WGS) entry which is preliminary data.</text>
</comment>
<dbReference type="Pfam" id="PF01541">
    <property type="entry name" value="GIY-YIG"/>
    <property type="match status" value="1"/>
</dbReference>
<protein>
    <recommendedName>
        <fullName evidence="2">GIY-YIG domain-containing protein</fullName>
    </recommendedName>
</protein>
<evidence type="ECO:0000313" key="3">
    <source>
        <dbReference type="EMBL" id="OHB03802.1"/>
    </source>
</evidence>
<name>A0A1G2U4P8_9BACT</name>
<dbReference type="InterPro" id="IPR035901">
    <property type="entry name" value="GIY-YIG_endonuc_sf"/>
</dbReference>